<reference evidence="3 5" key="1">
    <citation type="journal article" date="2019" name="Sci. Rep.">
        <title>Orb-weaving spider Araneus ventricosus genome elucidates the spidroin gene catalogue.</title>
        <authorList>
            <person name="Kono N."/>
            <person name="Nakamura H."/>
            <person name="Ohtoshi R."/>
            <person name="Moran D.A.P."/>
            <person name="Shinohara A."/>
            <person name="Yoshida Y."/>
            <person name="Fujiwara M."/>
            <person name="Mori M."/>
            <person name="Tomita M."/>
            <person name="Arakawa K."/>
        </authorList>
    </citation>
    <scope>NUCLEOTIDE SEQUENCE [LARGE SCALE GENOMIC DNA]</scope>
</reference>
<sequence length="89" mass="10056">MTIIHPLIVVRVYIKFTYYFIKSCYFSITLLASSVHLQERDLNIRNTGIPGPADAPPLVSVSDHFRGFWPDNQRSDHTEEFSQSGDAGA</sequence>
<dbReference type="EMBL" id="BGPR01277559">
    <property type="protein sequence ID" value="GBN15203.1"/>
    <property type="molecule type" value="Genomic_DNA"/>
</dbReference>
<feature type="region of interest" description="Disordered" evidence="1">
    <location>
        <begin position="69"/>
        <end position="89"/>
    </location>
</feature>
<dbReference type="AlphaFoldDB" id="A0A4Y2LJX5"/>
<evidence type="ECO:0000313" key="5">
    <source>
        <dbReference type="Proteomes" id="UP000499080"/>
    </source>
</evidence>
<name>A0A4Y2LJX5_ARAVE</name>
<evidence type="ECO:0000256" key="1">
    <source>
        <dbReference type="SAM" id="MobiDB-lite"/>
    </source>
</evidence>
<feature type="non-terminal residue" evidence="3">
    <location>
        <position position="89"/>
    </location>
</feature>
<evidence type="ECO:0000313" key="2">
    <source>
        <dbReference type="EMBL" id="GBN14958.1"/>
    </source>
</evidence>
<evidence type="ECO:0000313" key="4">
    <source>
        <dbReference type="EMBL" id="GBN15203.1"/>
    </source>
</evidence>
<comment type="caution">
    <text evidence="3">The sequence shown here is derived from an EMBL/GenBank/DDBJ whole genome shotgun (WGS) entry which is preliminary data.</text>
</comment>
<dbReference type="Proteomes" id="UP000499080">
    <property type="component" value="Unassembled WGS sequence"/>
</dbReference>
<evidence type="ECO:0000313" key="3">
    <source>
        <dbReference type="EMBL" id="GBN15085.1"/>
    </source>
</evidence>
<gene>
    <name evidence="2" type="ORF">AVEN_190719_1</name>
    <name evidence="4" type="ORF">AVEN_208368_1</name>
    <name evidence="3" type="ORF">AVEN_49682_1</name>
</gene>
<accession>A0A4Y2LJX5</accession>
<organism evidence="3 5">
    <name type="scientific">Araneus ventricosus</name>
    <name type="common">Orbweaver spider</name>
    <name type="synonym">Epeira ventricosa</name>
    <dbReference type="NCBI Taxonomy" id="182803"/>
    <lineage>
        <taxon>Eukaryota</taxon>
        <taxon>Metazoa</taxon>
        <taxon>Ecdysozoa</taxon>
        <taxon>Arthropoda</taxon>
        <taxon>Chelicerata</taxon>
        <taxon>Arachnida</taxon>
        <taxon>Araneae</taxon>
        <taxon>Araneomorphae</taxon>
        <taxon>Entelegynae</taxon>
        <taxon>Araneoidea</taxon>
        <taxon>Araneidae</taxon>
        <taxon>Araneus</taxon>
    </lineage>
</organism>
<protein>
    <submittedName>
        <fullName evidence="3">Uncharacterized protein</fullName>
    </submittedName>
</protein>
<keyword evidence="5" id="KW-1185">Reference proteome</keyword>
<proteinExistence type="predicted"/>
<dbReference type="EMBL" id="BGPR01277460">
    <property type="protein sequence ID" value="GBN14958.1"/>
    <property type="molecule type" value="Genomic_DNA"/>
</dbReference>
<dbReference type="EMBL" id="BGPR01277510">
    <property type="protein sequence ID" value="GBN15085.1"/>
    <property type="molecule type" value="Genomic_DNA"/>
</dbReference>